<dbReference type="RefSeq" id="WP_077024370.1">
    <property type="nucleotide sequence ID" value="NZ_CP017641.1"/>
</dbReference>
<name>A0A1P8WFH7_9PLAN</name>
<organism evidence="3 4">
    <name type="scientific">Fuerstiella marisgermanici</name>
    <dbReference type="NCBI Taxonomy" id="1891926"/>
    <lineage>
        <taxon>Bacteria</taxon>
        <taxon>Pseudomonadati</taxon>
        <taxon>Planctomycetota</taxon>
        <taxon>Planctomycetia</taxon>
        <taxon>Planctomycetales</taxon>
        <taxon>Planctomycetaceae</taxon>
        <taxon>Fuerstiella</taxon>
    </lineage>
</organism>
<dbReference type="KEGG" id="fmr:Fuma_02413"/>
<evidence type="ECO:0000313" key="4">
    <source>
        <dbReference type="Proteomes" id="UP000187735"/>
    </source>
</evidence>
<feature type="signal peptide" evidence="2">
    <location>
        <begin position="1"/>
        <end position="24"/>
    </location>
</feature>
<dbReference type="Proteomes" id="UP000187735">
    <property type="component" value="Chromosome"/>
</dbReference>
<dbReference type="AlphaFoldDB" id="A0A1P8WFH7"/>
<keyword evidence="2" id="KW-0732">Signal</keyword>
<gene>
    <name evidence="3" type="ORF">Fuma_02413</name>
</gene>
<dbReference type="InterPro" id="IPR005543">
    <property type="entry name" value="PASTA_dom"/>
</dbReference>
<proteinExistence type="predicted"/>
<accession>A0A1P8WFH7</accession>
<feature type="chain" id="PRO_5012614083" evidence="2">
    <location>
        <begin position="25"/>
        <end position="403"/>
    </location>
</feature>
<evidence type="ECO:0000256" key="2">
    <source>
        <dbReference type="SAM" id="SignalP"/>
    </source>
</evidence>
<dbReference type="OrthoDB" id="243478at2"/>
<feature type="region of interest" description="Disordered" evidence="1">
    <location>
        <begin position="331"/>
        <end position="355"/>
    </location>
</feature>
<protein>
    <submittedName>
        <fullName evidence="3">Planctomycetes uncharacterized domain protein</fullName>
    </submittedName>
</protein>
<dbReference type="EMBL" id="CP017641">
    <property type="protein sequence ID" value="APZ92801.1"/>
    <property type="molecule type" value="Genomic_DNA"/>
</dbReference>
<keyword evidence="4" id="KW-1185">Reference proteome</keyword>
<evidence type="ECO:0000313" key="3">
    <source>
        <dbReference type="EMBL" id="APZ92801.1"/>
    </source>
</evidence>
<dbReference type="CDD" id="cd06577">
    <property type="entry name" value="PASTA_pknB"/>
    <property type="match status" value="1"/>
</dbReference>
<dbReference type="Gene3D" id="2.50.20.10">
    <property type="entry name" value="Lipoprotein localisation LolA/LolB/LppX"/>
    <property type="match status" value="1"/>
</dbReference>
<sequence precursor="true">MLRFNTTTVVTTSFLVLVAFSASGRVLTAQEPDGRQPAAKTQVSRELWVLLGQWADGSKGVKKLHGKHQRRSYDYTFGIEKLATGEFWYEAPDKGRIDVVGVNITDDILEKRKTQTKVERTKDGKPFQLKSDDPERWICDGARVFDIDDPKKEARVVNLPPENRGQGIMNSPLPFLFGLPPQDAVKRFAMTIKRDFRPARTFVWIEATPLTRGDAQNWSKADVMLNTETWLPNDVKLVNPAGTKATHYAFQDMEVNKNGLIEKLLGKNPWDPKLPRDYKIHVIQPGQDQPAPSAKEKEPGLATVPNVIGMPHDVATKLLLSVGIPAESISKIDGGPAPKQTDTYHVRAQDPKGGTPLNGVKAFKMVIYNKPQTAAAVRMNKPVAGAPANRAPVQQVGNRQVVN</sequence>
<reference evidence="3 4" key="1">
    <citation type="journal article" date="2016" name="Front. Microbiol.">
        <title>Fuerstia marisgermanicae gen. nov., sp. nov., an Unusual Member of the Phylum Planctomycetes from the German Wadden Sea.</title>
        <authorList>
            <person name="Kohn T."/>
            <person name="Heuer A."/>
            <person name="Jogler M."/>
            <person name="Vollmers J."/>
            <person name="Boedeker C."/>
            <person name="Bunk B."/>
            <person name="Rast P."/>
            <person name="Borchert D."/>
            <person name="Glockner I."/>
            <person name="Freese H.M."/>
            <person name="Klenk H.P."/>
            <person name="Overmann J."/>
            <person name="Kaster A.K."/>
            <person name="Rohde M."/>
            <person name="Wiegand S."/>
            <person name="Jogler C."/>
        </authorList>
    </citation>
    <scope>NUCLEOTIDE SEQUENCE [LARGE SCALE GENOMIC DNA]</scope>
    <source>
        <strain evidence="3 4">NH11</strain>
    </source>
</reference>
<evidence type="ECO:0000256" key="1">
    <source>
        <dbReference type="SAM" id="MobiDB-lite"/>
    </source>
</evidence>